<protein>
    <submittedName>
        <fullName evidence="1">Uncharacterized protein</fullName>
    </submittedName>
</protein>
<gene>
    <name evidence="1" type="ORF">OPV22_029361</name>
</gene>
<accession>A0AAV8QDB4</accession>
<proteinExistence type="predicted"/>
<reference evidence="1 2" key="1">
    <citation type="submission" date="2022-12" db="EMBL/GenBank/DDBJ databases">
        <title>Chromosome-scale assembly of the Ensete ventricosum genome.</title>
        <authorList>
            <person name="Dussert Y."/>
            <person name="Stocks J."/>
            <person name="Wendawek A."/>
            <person name="Woldeyes F."/>
            <person name="Nichols R.A."/>
            <person name="Borrell J.S."/>
        </authorList>
    </citation>
    <scope>NUCLEOTIDE SEQUENCE [LARGE SCALE GENOMIC DNA]</scope>
    <source>
        <strain evidence="2">cv. Maze</strain>
        <tissue evidence="1">Seeds</tissue>
    </source>
</reference>
<comment type="caution">
    <text evidence="1">The sequence shown here is derived from an EMBL/GenBank/DDBJ whole genome shotgun (WGS) entry which is preliminary data.</text>
</comment>
<keyword evidence="2" id="KW-1185">Reference proteome</keyword>
<evidence type="ECO:0000313" key="2">
    <source>
        <dbReference type="Proteomes" id="UP001222027"/>
    </source>
</evidence>
<name>A0AAV8QDB4_ENSVE</name>
<evidence type="ECO:0000313" key="1">
    <source>
        <dbReference type="EMBL" id="KAJ8466809.1"/>
    </source>
</evidence>
<dbReference type="Proteomes" id="UP001222027">
    <property type="component" value="Unassembled WGS sequence"/>
</dbReference>
<sequence>MNTNGLDLVQERTDPFVRTLAGRRVMGSSARIWRLNDELSTPRLPGAGYLRDLLHQPGRVLCFRVVFLLRRICRFDRESVNDASRPPLSSLSDPRLVLGRLQLRPHALPPLPEEPPVKMAPLPPPSAFIPRKKMSFLTRLAAVAGTCFQSFGRGVVWACRMIKLPPYVRAFLPSNHDSGFRVP</sequence>
<dbReference type="AlphaFoldDB" id="A0AAV8QDB4"/>
<organism evidence="1 2">
    <name type="scientific">Ensete ventricosum</name>
    <name type="common">Abyssinian banana</name>
    <name type="synonym">Musa ensete</name>
    <dbReference type="NCBI Taxonomy" id="4639"/>
    <lineage>
        <taxon>Eukaryota</taxon>
        <taxon>Viridiplantae</taxon>
        <taxon>Streptophyta</taxon>
        <taxon>Embryophyta</taxon>
        <taxon>Tracheophyta</taxon>
        <taxon>Spermatophyta</taxon>
        <taxon>Magnoliopsida</taxon>
        <taxon>Liliopsida</taxon>
        <taxon>Zingiberales</taxon>
        <taxon>Musaceae</taxon>
        <taxon>Ensete</taxon>
    </lineage>
</organism>
<dbReference type="EMBL" id="JAQQAF010000008">
    <property type="protein sequence ID" value="KAJ8466809.1"/>
    <property type="molecule type" value="Genomic_DNA"/>
</dbReference>